<keyword evidence="2" id="KW-1185">Reference proteome</keyword>
<protein>
    <submittedName>
        <fullName evidence="1">Uncharacterized protein</fullName>
    </submittedName>
</protein>
<dbReference type="EMBL" id="JAHRHJ020003314">
    <property type="protein sequence ID" value="KAH9291966.1"/>
    <property type="molecule type" value="Genomic_DNA"/>
</dbReference>
<sequence>DFLATMELKVRDFTWTQNLYYESLPFRCRSCFALGHLVADCHIVKKQIKGRVSWWKDFNPKNLTVEAEEENNVTQILDNHIGDLGKEKVRAMKEMNVKNLSEIATLPYLPVNDPHVVDKGISPLSPHVSLFSPDQSSISLEISLPINPEENVDPNWGEGWKLVNNKKRGKDVYEPLLMSLRSRKGK</sequence>
<name>A0AA38C0D6_TAXCH</name>
<dbReference type="AlphaFoldDB" id="A0AA38C0D6"/>
<evidence type="ECO:0000313" key="1">
    <source>
        <dbReference type="EMBL" id="KAH9291966.1"/>
    </source>
</evidence>
<dbReference type="Proteomes" id="UP000824469">
    <property type="component" value="Unassembled WGS sequence"/>
</dbReference>
<accession>A0AA38C0D6</accession>
<feature type="non-terminal residue" evidence="1">
    <location>
        <position position="186"/>
    </location>
</feature>
<feature type="non-terminal residue" evidence="1">
    <location>
        <position position="1"/>
    </location>
</feature>
<gene>
    <name evidence="1" type="ORF">KI387_042845</name>
</gene>
<reference evidence="1 2" key="1">
    <citation type="journal article" date="2021" name="Nat. Plants">
        <title>The Taxus genome provides insights into paclitaxel biosynthesis.</title>
        <authorList>
            <person name="Xiong X."/>
            <person name="Gou J."/>
            <person name="Liao Q."/>
            <person name="Li Y."/>
            <person name="Zhou Q."/>
            <person name="Bi G."/>
            <person name="Li C."/>
            <person name="Du R."/>
            <person name="Wang X."/>
            <person name="Sun T."/>
            <person name="Guo L."/>
            <person name="Liang H."/>
            <person name="Lu P."/>
            <person name="Wu Y."/>
            <person name="Zhang Z."/>
            <person name="Ro D.K."/>
            <person name="Shang Y."/>
            <person name="Huang S."/>
            <person name="Yan J."/>
        </authorList>
    </citation>
    <scope>NUCLEOTIDE SEQUENCE [LARGE SCALE GENOMIC DNA]</scope>
    <source>
        <strain evidence="1">Ta-2019</strain>
    </source>
</reference>
<proteinExistence type="predicted"/>
<evidence type="ECO:0000313" key="2">
    <source>
        <dbReference type="Proteomes" id="UP000824469"/>
    </source>
</evidence>
<comment type="caution">
    <text evidence="1">The sequence shown here is derived from an EMBL/GenBank/DDBJ whole genome shotgun (WGS) entry which is preliminary data.</text>
</comment>
<organism evidence="1 2">
    <name type="scientific">Taxus chinensis</name>
    <name type="common">Chinese yew</name>
    <name type="synonym">Taxus wallichiana var. chinensis</name>
    <dbReference type="NCBI Taxonomy" id="29808"/>
    <lineage>
        <taxon>Eukaryota</taxon>
        <taxon>Viridiplantae</taxon>
        <taxon>Streptophyta</taxon>
        <taxon>Embryophyta</taxon>
        <taxon>Tracheophyta</taxon>
        <taxon>Spermatophyta</taxon>
        <taxon>Pinopsida</taxon>
        <taxon>Pinidae</taxon>
        <taxon>Conifers II</taxon>
        <taxon>Cupressales</taxon>
        <taxon>Taxaceae</taxon>
        <taxon>Taxus</taxon>
    </lineage>
</organism>